<dbReference type="Proteomes" id="UP001549146">
    <property type="component" value="Unassembled WGS sequence"/>
</dbReference>
<dbReference type="Gene3D" id="3.30.70.1290">
    <property type="entry name" value="Transposase IS200-like"/>
    <property type="match status" value="1"/>
</dbReference>
<protein>
    <submittedName>
        <fullName evidence="2">REP element-mobilizing transposase RayT</fullName>
    </submittedName>
</protein>
<comment type="caution">
    <text evidence="2">The sequence shown here is derived from an EMBL/GenBank/DDBJ whole genome shotgun (WGS) entry which is preliminary data.</text>
</comment>
<gene>
    <name evidence="2" type="ORF">ABID46_000657</name>
</gene>
<dbReference type="EMBL" id="JBEPMO010000002">
    <property type="protein sequence ID" value="MET3731098.1"/>
    <property type="molecule type" value="Genomic_DNA"/>
</dbReference>
<dbReference type="SUPFAM" id="SSF143422">
    <property type="entry name" value="Transposase IS200-like"/>
    <property type="match status" value="1"/>
</dbReference>
<reference evidence="2 3" key="1">
    <citation type="submission" date="2024-06" db="EMBL/GenBank/DDBJ databases">
        <title>Genomic Encyclopedia of Type Strains, Phase IV (KMG-IV): sequencing the most valuable type-strain genomes for metagenomic binning, comparative biology and taxonomic classification.</title>
        <authorList>
            <person name="Goeker M."/>
        </authorList>
    </citation>
    <scope>NUCLEOTIDE SEQUENCE [LARGE SCALE GENOMIC DNA]</scope>
    <source>
        <strain evidence="2 3">DSM 29388</strain>
    </source>
</reference>
<organism evidence="2 3">
    <name type="scientific">Moheibacter stercoris</name>
    <dbReference type="NCBI Taxonomy" id="1628251"/>
    <lineage>
        <taxon>Bacteria</taxon>
        <taxon>Pseudomonadati</taxon>
        <taxon>Bacteroidota</taxon>
        <taxon>Flavobacteriia</taxon>
        <taxon>Flavobacteriales</taxon>
        <taxon>Weeksellaceae</taxon>
        <taxon>Moheibacter</taxon>
    </lineage>
</organism>
<dbReference type="InterPro" id="IPR036515">
    <property type="entry name" value="Transposase_17_sf"/>
</dbReference>
<feature type="domain" description="Transposase IS200-like" evidence="1">
    <location>
        <begin position="25"/>
        <end position="167"/>
    </location>
</feature>
<name>A0ABV2LR95_9FLAO</name>
<proteinExistence type="predicted"/>
<dbReference type="RefSeq" id="WP_354507027.1">
    <property type="nucleotide sequence ID" value="NZ_JBEPMO010000002.1"/>
</dbReference>
<evidence type="ECO:0000313" key="3">
    <source>
        <dbReference type="Proteomes" id="UP001549146"/>
    </source>
</evidence>
<dbReference type="PANTHER" id="PTHR36966">
    <property type="entry name" value="REP-ASSOCIATED TYROSINE TRANSPOSASE"/>
    <property type="match status" value="1"/>
</dbReference>
<accession>A0ABV2LR95</accession>
<keyword evidence="3" id="KW-1185">Reference proteome</keyword>
<dbReference type="PANTHER" id="PTHR36966:SF1">
    <property type="entry name" value="REP-ASSOCIATED TYROSINE TRANSPOSASE"/>
    <property type="match status" value="1"/>
</dbReference>
<evidence type="ECO:0000313" key="2">
    <source>
        <dbReference type="EMBL" id="MET3731098.1"/>
    </source>
</evidence>
<dbReference type="SMART" id="SM01321">
    <property type="entry name" value="Y1_Tnp"/>
    <property type="match status" value="1"/>
</dbReference>
<dbReference type="InterPro" id="IPR052715">
    <property type="entry name" value="RAYT_transposase"/>
</dbReference>
<sequence>MNHDSEKFQGKYRIPEARWKGFDYGSNAMYFVTICTKNRENYFGEIPIVQTDIYPSVRMTEIGKIANDFWMEIPKHYPFVLLDEFVLMPNHLHGILIFRKENYNEWNLNKFGVQSQNLAAVIRAYKSSVKRYANQKNIEFYWQSRYYDRIVRDYEELRRIQIYIQNNPNNWKNDEYNQM</sequence>
<dbReference type="InterPro" id="IPR002686">
    <property type="entry name" value="Transposase_17"/>
</dbReference>
<evidence type="ECO:0000259" key="1">
    <source>
        <dbReference type="SMART" id="SM01321"/>
    </source>
</evidence>